<comment type="caution">
    <text evidence="2">The sequence shown here is derived from an EMBL/GenBank/DDBJ whole genome shotgun (WGS) entry which is preliminary data.</text>
</comment>
<reference evidence="2 3" key="1">
    <citation type="submission" date="2017-10" db="EMBL/GenBank/DDBJ databases">
        <title>The draft genome sequence of Lewinella nigricans NBRC 102662.</title>
        <authorList>
            <person name="Wang K."/>
        </authorList>
    </citation>
    <scope>NUCLEOTIDE SEQUENCE [LARGE SCALE GENOMIC DNA]</scope>
    <source>
        <strain evidence="2 3">NBRC 102662</strain>
    </source>
</reference>
<feature type="coiled-coil region" evidence="1">
    <location>
        <begin position="29"/>
        <end position="56"/>
    </location>
</feature>
<accession>A0A2D0N123</accession>
<sequence length="276" mass="31375">MATTEKNNGTDEFGTPETVNYIHQLYNNWQNAKLQLKKLQGNLSILKNQKQNVGEEFTRIRKERAEAQDSLKAANTALRKVALIVSFFNSRMQQTQLMVNDATVMAQRIFEATEFVNMQGLERVEEIKQRVTAFNKGDKKNDDNEKWSDIFTSKIVDADAMGQAAFTAGVKAVKAAFAAYITNQQINRRTAHYFQKFSAFEKELRDVITRLGKEAALINRRYLVLEAKNESLDLQVDDINTKVQDWEFIVAQTHAEYNAAQQGAEYKYTPATSPAG</sequence>
<dbReference type="RefSeq" id="WP_099154405.1">
    <property type="nucleotide sequence ID" value="NZ_PDUD01000043.1"/>
</dbReference>
<evidence type="ECO:0000313" key="3">
    <source>
        <dbReference type="Proteomes" id="UP000223913"/>
    </source>
</evidence>
<keyword evidence="1" id="KW-0175">Coiled coil</keyword>
<gene>
    <name evidence="2" type="ORF">CRP01_33305</name>
</gene>
<proteinExistence type="predicted"/>
<dbReference type="AlphaFoldDB" id="A0A2D0N123"/>
<name>A0A2D0N123_FLAN2</name>
<protein>
    <submittedName>
        <fullName evidence="2">Uncharacterized protein</fullName>
    </submittedName>
</protein>
<evidence type="ECO:0000313" key="2">
    <source>
        <dbReference type="EMBL" id="PHN02214.1"/>
    </source>
</evidence>
<keyword evidence="3" id="KW-1185">Reference proteome</keyword>
<organism evidence="2 3">
    <name type="scientific">Flavilitoribacter nigricans (strain ATCC 23147 / DSM 23189 / NBRC 102662 / NCIMB 1420 / SS-2)</name>
    <name type="common">Lewinella nigricans</name>
    <dbReference type="NCBI Taxonomy" id="1122177"/>
    <lineage>
        <taxon>Bacteria</taxon>
        <taxon>Pseudomonadati</taxon>
        <taxon>Bacteroidota</taxon>
        <taxon>Saprospiria</taxon>
        <taxon>Saprospirales</taxon>
        <taxon>Lewinellaceae</taxon>
        <taxon>Flavilitoribacter</taxon>
    </lineage>
</organism>
<evidence type="ECO:0000256" key="1">
    <source>
        <dbReference type="SAM" id="Coils"/>
    </source>
</evidence>
<dbReference type="Proteomes" id="UP000223913">
    <property type="component" value="Unassembled WGS sequence"/>
</dbReference>
<dbReference type="EMBL" id="PDUD01000043">
    <property type="protein sequence ID" value="PHN02214.1"/>
    <property type="molecule type" value="Genomic_DNA"/>
</dbReference>